<accession>A0ABW4QMI4</accession>
<protein>
    <submittedName>
        <fullName evidence="1">Uncharacterized protein</fullName>
    </submittedName>
</protein>
<organism evidence="1 2">
    <name type="scientific">Planococcus chinensis</name>
    <dbReference type="NCBI Taxonomy" id="272917"/>
    <lineage>
        <taxon>Bacteria</taxon>
        <taxon>Bacillati</taxon>
        <taxon>Bacillota</taxon>
        <taxon>Bacilli</taxon>
        <taxon>Bacillales</taxon>
        <taxon>Caryophanaceae</taxon>
        <taxon>Planococcus</taxon>
    </lineage>
</organism>
<dbReference type="Proteomes" id="UP001597273">
    <property type="component" value="Unassembled WGS sequence"/>
</dbReference>
<evidence type="ECO:0000313" key="1">
    <source>
        <dbReference type="EMBL" id="MFD1864821.1"/>
    </source>
</evidence>
<evidence type="ECO:0000313" key="2">
    <source>
        <dbReference type="Proteomes" id="UP001597273"/>
    </source>
</evidence>
<sequence length="78" mass="8613">MKGFLSLLGITLIVAAFGLILLSYSDIPLEELKSKERMNVYMETRQNQTAKNPDLDFLLDAADSCSYPVAAQKEAVSD</sequence>
<keyword evidence="2" id="KW-1185">Reference proteome</keyword>
<name>A0ABW4QMI4_9BACL</name>
<dbReference type="EMBL" id="JBHUFW010000025">
    <property type="protein sequence ID" value="MFD1864821.1"/>
    <property type="molecule type" value="Genomic_DNA"/>
</dbReference>
<dbReference type="RefSeq" id="WP_204893344.1">
    <property type="nucleotide sequence ID" value="NZ_JBHUFW010000025.1"/>
</dbReference>
<gene>
    <name evidence="1" type="ORF">ACFSDB_18155</name>
</gene>
<proteinExistence type="predicted"/>
<reference evidence="2" key="1">
    <citation type="journal article" date="2019" name="Int. J. Syst. Evol. Microbiol.">
        <title>The Global Catalogue of Microorganisms (GCM) 10K type strain sequencing project: providing services to taxonomists for standard genome sequencing and annotation.</title>
        <authorList>
            <consortium name="The Broad Institute Genomics Platform"/>
            <consortium name="The Broad Institute Genome Sequencing Center for Infectious Disease"/>
            <person name="Wu L."/>
            <person name="Ma J."/>
        </authorList>
    </citation>
    <scope>NUCLEOTIDE SEQUENCE [LARGE SCALE GENOMIC DNA]</scope>
    <source>
        <strain evidence="2">CGMCC 1.15475</strain>
    </source>
</reference>
<comment type="caution">
    <text evidence="1">The sequence shown here is derived from an EMBL/GenBank/DDBJ whole genome shotgun (WGS) entry which is preliminary data.</text>
</comment>